<keyword evidence="2" id="KW-1185">Reference proteome</keyword>
<name>A0A2K8KKE6_9GAMM</name>
<dbReference type="InterPro" id="IPR017734">
    <property type="entry name" value="T6SS_SciN"/>
</dbReference>
<organism evidence="1 2">
    <name type="scientific">Reinekea forsetii</name>
    <dbReference type="NCBI Taxonomy" id="1336806"/>
    <lineage>
        <taxon>Bacteria</taxon>
        <taxon>Pseudomonadati</taxon>
        <taxon>Pseudomonadota</taxon>
        <taxon>Gammaproteobacteria</taxon>
        <taxon>Oceanospirillales</taxon>
        <taxon>Saccharospirillaceae</taxon>
        <taxon>Reinekea</taxon>
    </lineage>
</organism>
<dbReference type="Pfam" id="PF12790">
    <property type="entry name" value="T6SS-SciN"/>
    <property type="match status" value="1"/>
</dbReference>
<evidence type="ECO:0000313" key="2">
    <source>
        <dbReference type="Proteomes" id="UP000229757"/>
    </source>
</evidence>
<accession>A0A2K8KKE6</accession>
<dbReference type="Gene3D" id="2.60.40.4150">
    <property type="entry name" value="Type VI secretion system, lipoprotein SciN"/>
    <property type="match status" value="1"/>
</dbReference>
<keyword evidence="1" id="KW-0449">Lipoprotein</keyword>
<sequence>MVVQPMASVEVAQDSPQANDSALPLGLIGANPAGGGVGMVQQLLSKALPGVELPVTSEVPTQNLTAAEQASQASEDRTGWQWDDRARKWTLTASTIPQAQEWLYENEALLLRISAQDELNVFEGASHATVVKVIQLDNPKNFNRLRQDPFGLADMLTQSALDASFLAEKQLYLMPGGSMTLTLDREEGVRYVGILAGYYRLDEYKTVTRLISIPAVSESLETGLLTRLWPLNKEVVRQRPARLKIWLDAGEQEIASVAIQVN</sequence>
<dbReference type="NCBIfam" id="TIGR03352">
    <property type="entry name" value="VI_chp_3"/>
    <property type="match status" value="1"/>
</dbReference>
<proteinExistence type="predicted"/>
<gene>
    <name evidence="1" type="primary">tssJ</name>
    <name evidence="1" type="ORF">REIFOR_00135</name>
</gene>
<reference evidence="1 2" key="1">
    <citation type="journal article" date="2017" name="Environ. Microbiol.">
        <title>Genomic and physiological analyses of 'Reinekea forsetii' reveal a versatile opportunistic lifestyle during spring algae blooms.</title>
        <authorList>
            <person name="Avci B."/>
            <person name="Hahnke R.L."/>
            <person name="Chafee M."/>
            <person name="Fischer T."/>
            <person name="Gruber-Vodicka H."/>
            <person name="Tegetmeyer H.E."/>
            <person name="Harder J."/>
            <person name="Fuchs B.M."/>
            <person name="Amann R.I."/>
            <person name="Teeling H."/>
        </authorList>
    </citation>
    <scope>NUCLEOTIDE SEQUENCE [LARGE SCALE GENOMIC DNA]</scope>
    <source>
        <strain evidence="1 2">Hel1_31_D35</strain>
    </source>
</reference>
<dbReference type="Proteomes" id="UP000229757">
    <property type="component" value="Chromosome"/>
</dbReference>
<dbReference type="KEGG" id="rfo:REIFOR_00135"/>
<protein>
    <submittedName>
        <fullName evidence="1">Type VI secretion system outer membrane lipoprotein TssJ</fullName>
    </submittedName>
</protein>
<dbReference type="InterPro" id="IPR038706">
    <property type="entry name" value="Type_VI_SciN-like_sf"/>
</dbReference>
<dbReference type="EMBL" id="CP011797">
    <property type="protein sequence ID" value="ATX75312.1"/>
    <property type="molecule type" value="Genomic_DNA"/>
</dbReference>
<dbReference type="AlphaFoldDB" id="A0A2K8KKE6"/>
<evidence type="ECO:0000313" key="1">
    <source>
        <dbReference type="EMBL" id="ATX75312.1"/>
    </source>
</evidence>